<comment type="subunit">
    <text evidence="12">Monomer.</text>
</comment>
<evidence type="ECO:0000259" key="14">
    <source>
        <dbReference type="PROSITE" id="PS50880"/>
    </source>
</evidence>
<feature type="site" description="Interaction with DNA" evidence="12">
    <location>
        <position position="314"/>
    </location>
</feature>
<reference evidence="16" key="1">
    <citation type="submission" date="2021-03" db="EMBL/GenBank/DDBJ databases">
        <authorList>
            <person name="Jaffe A."/>
        </authorList>
    </citation>
    <scope>NUCLEOTIDE SEQUENCE</scope>
    <source>
        <strain evidence="16">RIFCSPLOWO2_01_FULL_AR10_48_17</strain>
    </source>
</reference>
<dbReference type="PROSITE" id="PS00396">
    <property type="entry name" value="TOPO_IA_1"/>
    <property type="match status" value="1"/>
</dbReference>
<keyword evidence="11 12" id="KW-0413">Isomerase</keyword>
<keyword evidence="10 12" id="KW-0238">DNA-binding</keyword>
<dbReference type="SMART" id="SM00493">
    <property type="entry name" value="TOPRIM"/>
    <property type="match status" value="1"/>
</dbReference>
<accession>A0A8T4L1G4</accession>
<name>A0A8T4L1G4_9ARCH</name>
<comment type="caution">
    <text evidence="12">Lacks conserved residue(s) required for the propagation of feature annotation.</text>
</comment>
<dbReference type="Pfam" id="PF01131">
    <property type="entry name" value="Topoisom_bac"/>
    <property type="match status" value="1"/>
</dbReference>
<dbReference type="InterPro" id="IPR005739">
    <property type="entry name" value="TopoI_arch"/>
</dbReference>
<dbReference type="EC" id="5.6.2.1" evidence="12"/>
<evidence type="ECO:0000256" key="1">
    <source>
        <dbReference type="ARBA" id="ARBA00000213"/>
    </source>
</evidence>
<sequence length="718" mass="80282">MELIITEKAIAGQRIANILAGQNVAQVREGNAPLFRFKKSGKEFMVIPLRGHIADVDFPKQFSYWLGTDLRELTNAPLLYVPTEFAIVNLLKQKAPEASSVIIATDADREGEAIGVEALDYIREKNPKIIFSRAYFSAITPKDIQSAFEKPGKVDFDFADSANCRREIDLIWGAVLTRYVSIASGKMGKEFLSVGRVQTPVLALIVDREKERLAFKQEKYWVLNAVFEKDKHPFLAEHKTGKFWEKEKAEAVLSKKVDKGQVTDVSQKQRVLEKPLPFNTTNFLRAATVLGLSAGEAMNIAESLYQMGFSSYPRTDNQAYPKNLDLNAILSELKQVPVFSPLVQKILSRGPLNPSAGKETKDHPPIHPVSAAPKEKLSQKQWAVYELICRRFFATLADEAITLNVHVEIDLNGEPFVALGQTIVKKGWKEYYPYSTLKEVVLPSLAKGDWVNLVDLKMEEKETQPPVRYSQSALIKLMDDLGLGTKSTRHEVINKLYSRRYIVGLKAIEPTQIAFGVIDVLEKYCKTVTEPDMTAQLEKEMDSIVAAKVSKKQVVDDSRKMLLGVLSVLLEKRFEVGSDLKKALRSDSVAGKCTRIGCDGNLLVRSGKTGKRFLGCSSYPACTQTYPLPQKGKLSLTRETCKLCNAPMIKLFVRRRPIDMCVNMNCSSKDEWKKKAADIAAKKEITRSDFPPKTAGSSEPKKRVSRTKKTGALPPRSL</sequence>
<keyword evidence="7" id="KW-0862">Zinc</keyword>
<feature type="site" description="Interaction with DNA" evidence="12">
    <location>
        <position position="169"/>
    </location>
</feature>
<dbReference type="GO" id="GO:0006281">
    <property type="term" value="P:DNA repair"/>
    <property type="evidence" value="ECO:0007669"/>
    <property type="project" value="TreeGrafter"/>
</dbReference>
<dbReference type="Gene3D" id="1.10.290.10">
    <property type="entry name" value="Topoisomerase I, domain 4"/>
    <property type="match status" value="1"/>
</dbReference>
<dbReference type="Pfam" id="PF01396">
    <property type="entry name" value="Zn_ribbon_Top1"/>
    <property type="match status" value="1"/>
</dbReference>
<comment type="cofactor">
    <cofactor evidence="2">
        <name>Mg(2+)</name>
        <dbReference type="ChEBI" id="CHEBI:18420"/>
    </cofactor>
</comment>
<evidence type="ECO:0000256" key="3">
    <source>
        <dbReference type="ARBA" id="ARBA00009446"/>
    </source>
</evidence>
<dbReference type="EMBL" id="JAGVWC010000008">
    <property type="protein sequence ID" value="MBS3061178.1"/>
    <property type="molecule type" value="Genomic_DNA"/>
</dbReference>
<dbReference type="InterPro" id="IPR028612">
    <property type="entry name" value="Topoisom_1_IA"/>
</dbReference>
<feature type="site" description="Interaction with DNA" evidence="12">
    <location>
        <position position="166"/>
    </location>
</feature>
<dbReference type="CDD" id="cd00186">
    <property type="entry name" value="TOP1Ac"/>
    <property type="match status" value="1"/>
</dbReference>
<evidence type="ECO:0000256" key="10">
    <source>
        <dbReference type="ARBA" id="ARBA00023125"/>
    </source>
</evidence>
<dbReference type="Gene3D" id="2.70.20.10">
    <property type="entry name" value="Topoisomerase I, domain 3"/>
    <property type="match status" value="1"/>
</dbReference>
<keyword evidence="8" id="KW-0460">Magnesium</keyword>
<dbReference type="InterPro" id="IPR013497">
    <property type="entry name" value="Topo_IA_cen"/>
</dbReference>
<dbReference type="InterPro" id="IPR013825">
    <property type="entry name" value="Topo_IA_cen_sub2"/>
</dbReference>
<dbReference type="InterPro" id="IPR000380">
    <property type="entry name" value="Topo_IA"/>
</dbReference>
<dbReference type="GO" id="GO:0006265">
    <property type="term" value="P:DNA topological change"/>
    <property type="evidence" value="ECO:0007669"/>
    <property type="project" value="UniProtKB-UniRule"/>
</dbReference>
<dbReference type="InterPro" id="IPR013826">
    <property type="entry name" value="Topo_IA_cen_sub3"/>
</dbReference>
<feature type="domain" description="Topo IA-type catalytic" evidence="15">
    <location>
        <begin position="155"/>
        <end position="566"/>
    </location>
</feature>
<evidence type="ECO:0000256" key="4">
    <source>
        <dbReference type="ARBA" id="ARBA00022723"/>
    </source>
</evidence>
<evidence type="ECO:0000256" key="13">
    <source>
        <dbReference type="SAM" id="MobiDB-lite"/>
    </source>
</evidence>
<reference evidence="16" key="2">
    <citation type="submission" date="2021-05" db="EMBL/GenBank/DDBJ databases">
        <title>Protein family content uncovers lineage relationships and bacterial pathway maintenance mechanisms in DPANN archaea.</title>
        <authorList>
            <person name="Castelle C.J."/>
            <person name="Meheust R."/>
            <person name="Jaffe A.L."/>
            <person name="Seitz K."/>
            <person name="Gong X."/>
            <person name="Baker B.J."/>
            <person name="Banfield J.F."/>
        </authorList>
    </citation>
    <scope>NUCLEOTIDE SEQUENCE</scope>
    <source>
        <strain evidence="16">RIFCSPLOWO2_01_FULL_AR10_48_17</strain>
    </source>
</reference>
<dbReference type="Proteomes" id="UP000675968">
    <property type="component" value="Unassembled WGS sequence"/>
</dbReference>
<comment type="catalytic activity">
    <reaction evidence="1 12">
        <text>ATP-independent breakage of single-stranded DNA, followed by passage and rejoining.</text>
        <dbReference type="EC" id="5.6.2.1"/>
    </reaction>
</comment>
<evidence type="ECO:0000259" key="15">
    <source>
        <dbReference type="PROSITE" id="PS52039"/>
    </source>
</evidence>
<gene>
    <name evidence="12" type="primary">topA</name>
    <name evidence="16" type="ORF">J4215_01185</name>
</gene>
<dbReference type="PROSITE" id="PS52039">
    <property type="entry name" value="TOPO_IA_2"/>
    <property type="match status" value="1"/>
</dbReference>
<evidence type="ECO:0000256" key="6">
    <source>
        <dbReference type="ARBA" id="ARBA00022771"/>
    </source>
</evidence>
<feature type="region of interest" description="Disordered" evidence="13">
    <location>
        <begin position="683"/>
        <end position="718"/>
    </location>
</feature>
<dbReference type="Gene3D" id="1.10.460.10">
    <property type="entry name" value="Topoisomerase I, domain 2"/>
    <property type="match status" value="1"/>
</dbReference>
<dbReference type="InterPro" id="IPR013498">
    <property type="entry name" value="Topo_IA_Znf"/>
</dbReference>
<dbReference type="InterPro" id="IPR003601">
    <property type="entry name" value="Topo_IA_2"/>
</dbReference>
<dbReference type="HAMAP" id="MF_00952">
    <property type="entry name" value="Topoisom_1_prok"/>
    <property type="match status" value="1"/>
</dbReference>
<dbReference type="FunFam" id="1.10.290.10:FF:000003">
    <property type="entry name" value="DNA topoisomerase"/>
    <property type="match status" value="1"/>
</dbReference>
<evidence type="ECO:0000313" key="17">
    <source>
        <dbReference type="Proteomes" id="UP000675968"/>
    </source>
</evidence>
<organism evidence="16 17">
    <name type="scientific">Candidatus Iainarchaeum sp</name>
    <dbReference type="NCBI Taxonomy" id="3101447"/>
    <lineage>
        <taxon>Archaea</taxon>
        <taxon>Candidatus Iainarchaeota</taxon>
        <taxon>Candidatus Iainarchaeia</taxon>
        <taxon>Candidatus Iainarchaeales</taxon>
        <taxon>Candidatus Iainarchaeaceae</taxon>
        <taxon>Candidatus Iainarchaeum</taxon>
    </lineage>
</organism>
<dbReference type="PRINTS" id="PR00417">
    <property type="entry name" value="PRTPISMRASEI"/>
</dbReference>
<dbReference type="InterPro" id="IPR023406">
    <property type="entry name" value="Topo_IA_AS"/>
</dbReference>
<feature type="site" description="Interaction with DNA" evidence="12">
    <location>
        <position position="52"/>
    </location>
</feature>
<comment type="function">
    <text evidence="12">Releases the supercoiling and torsional tension of DNA, which is introduced during the DNA replication and transcription, by transiently cleaving and rejoining one strand of the DNA duplex. Introduces a single-strand break via transesterification at a target site in duplex DNA. The scissile phosphodiester is attacked by the catalytic tyrosine of the enzyme, resulting in the formation of a DNA-(5'-phosphotyrosyl)-enzyme intermediate and the expulsion of a 3'-OH DNA strand. The free DNA strand then undergoes passage around the unbroken strand, thus removing DNA supercoils. Finally, in the religation step, the DNA 3'-OH attacks the covalent intermediate to expel the active-site tyrosine and restore the DNA phosphodiester backbone.</text>
</comment>
<dbReference type="NCBIfam" id="NF005555">
    <property type="entry name" value="PRK07220.1"/>
    <property type="match status" value="1"/>
</dbReference>
<dbReference type="InterPro" id="IPR034144">
    <property type="entry name" value="TOPRIM_TopoIII"/>
</dbReference>
<dbReference type="CDD" id="cd03362">
    <property type="entry name" value="TOPRIM_TopoIA_TopoIII"/>
    <property type="match status" value="1"/>
</dbReference>
<dbReference type="Gene3D" id="3.40.50.140">
    <property type="match status" value="1"/>
</dbReference>
<dbReference type="AlphaFoldDB" id="A0A8T4L1G4"/>
<dbReference type="PANTHER" id="PTHR11390">
    <property type="entry name" value="PROKARYOTIC DNA TOPOISOMERASE"/>
    <property type="match status" value="1"/>
</dbReference>
<evidence type="ECO:0000256" key="8">
    <source>
        <dbReference type="ARBA" id="ARBA00022842"/>
    </source>
</evidence>
<evidence type="ECO:0000256" key="5">
    <source>
        <dbReference type="ARBA" id="ARBA00022737"/>
    </source>
</evidence>
<feature type="region of interest" description="Interaction with DNA" evidence="12">
    <location>
        <begin position="193"/>
        <end position="198"/>
    </location>
</feature>
<dbReference type="InterPro" id="IPR023405">
    <property type="entry name" value="Topo_IA_core_domain"/>
</dbReference>
<dbReference type="Pfam" id="PF01751">
    <property type="entry name" value="Toprim"/>
    <property type="match status" value="1"/>
</dbReference>
<dbReference type="InterPro" id="IPR003602">
    <property type="entry name" value="Topo_IA_DNA-bd_dom"/>
</dbReference>
<evidence type="ECO:0000256" key="12">
    <source>
        <dbReference type="HAMAP-Rule" id="MF_00952"/>
    </source>
</evidence>
<dbReference type="SUPFAM" id="SSF56712">
    <property type="entry name" value="Prokaryotic type I DNA topoisomerase"/>
    <property type="match status" value="1"/>
</dbReference>
<evidence type="ECO:0000256" key="9">
    <source>
        <dbReference type="ARBA" id="ARBA00023029"/>
    </source>
</evidence>
<proteinExistence type="inferred from homology"/>
<keyword evidence="4" id="KW-0479">Metal-binding</keyword>
<keyword evidence="9 12" id="KW-0799">Topoisomerase</keyword>
<comment type="similarity">
    <text evidence="3 12">Belongs to the type IA topoisomerase family.</text>
</comment>
<dbReference type="InterPro" id="IPR013824">
    <property type="entry name" value="Topo_IA_cen_sub1"/>
</dbReference>
<dbReference type="PROSITE" id="PS50880">
    <property type="entry name" value="TOPRIM"/>
    <property type="match status" value="1"/>
</dbReference>
<evidence type="ECO:0000256" key="2">
    <source>
        <dbReference type="ARBA" id="ARBA00001946"/>
    </source>
</evidence>
<keyword evidence="6" id="KW-0863">Zinc-finger</keyword>
<dbReference type="GO" id="GO:0008270">
    <property type="term" value="F:zinc ion binding"/>
    <property type="evidence" value="ECO:0007669"/>
    <property type="project" value="UniProtKB-KW"/>
</dbReference>
<dbReference type="Gene3D" id="3.30.65.10">
    <property type="entry name" value="Bacterial Topoisomerase I, domain 1"/>
    <property type="match status" value="1"/>
</dbReference>
<dbReference type="NCBIfam" id="TIGR01057">
    <property type="entry name" value="topA_arch"/>
    <property type="match status" value="1"/>
</dbReference>
<dbReference type="GO" id="GO:0003677">
    <property type="term" value="F:DNA binding"/>
    <property type="evidence" value="ECO:0007669"/>
    <property type="project" value="UniProtKB-KW"/>
</dbReference>
<dbReference type="GO" id="GO:0003917">
    <property type="term" value="F:DNA topoisomerase type I (single strand cut, ATP-independent) activity"/>
    <property type="evidence" value="ECO:0007669"/>
    <property type="project" value="UniProtKB-UniRule"/>
</dbReference>
<dbReference type="InterPro" id="IPR006171">
    <property type="entry name" value="TOPRIM_dom"/>
</dbReference>
<keyword evidence="5" id="KW-0677">Repeat</keyword>
<dbReference type="SMART" id="SM00437">
    <property type="entry name" value="TOP1Ac"/>
    <property type="match status" value="1"/>
</dbReference>
<evidence type="ECO:0000256" key="11">
    <source>
        <dbReference type="ARBA" id="ARBA00023235"/>
    </source>
</evidence>
<dbReference type="SMART" id="SM00436">
    <property type="entry name" value="TOP1Bc"/>
    <property type="match status" value="1"/>
</dbReference>
<feature type="site" description="Interaction with DNA" evidence="12">
    <location>
        <position position="165"/>
    </location>
</feature>
<feature type="active site" description="O-(5'-phospho-DNA)-tyrosine intermediate" evidence="12">
    <location>
        <position position="312"/>
    </location>
</feature>
<protein>
    <recommendedName>
        <fullName evidence="12">DNA topoisomerase 1</fullName>
        <ecNumber evidence="12">5.6.2.1</ecNumber>
    </recommendedName>
    <alternativeName>
        <fullName evidence="12">DNA topoisomerase I</fullName>
    </alternativeName>
</protein>
<evidence type="ECO:0000256" key="7">
    <source>
        <dbReference type="ARBA" id="ARBA00022833"/>
    </source>
</evidence>
<evidence type="ECO:0000313" key="16">
    <source>
        <dbReference type="EMBL" id="MBS3061178.1"/>
    </source>
</evidence>
<dbReference type="GO" id="GO:0006310">
    <property type="term" value="P:DNA recombination"/>
    <property type="evidence" value="ECO:0007669"/>
    <property type="project" value="TreeGrafter"/>
</dbReference>
<feature type="site" description="Interaction with DNA" evidence="12">
    <location>
        <position position="499"/>
    </location>
</feature>
<dbReference type="GO" id="GO:0005694">
    <property type="term" value="C:chromosome"/>
    <property type="evidence" value="ECO:0007669"/>
    <property type="project" value="InterPro"/>
</dbReference>
<dbReference type="PANTHER" id="PTHR11390:SF26">
    <property type="entry name" value="DNA TOPOISOMERASE 1"/>
    <property type="match status" value="1"/>
</dbReference>
<feature type="domain" description="Toprim" evidence="14">
    <location>
        <begin position="23"/>
        <end position="137"/>
    </location>
</feature>
<comment type="caution">
    <text evidence="16">The sequence shown here is derived from an EMBL/GenBank/DDBJ whole genome shotgun (WGS) entry which is preliminary data.</text>
</comment>